<comment type="caution">
    <text evidence="8">The sequence shown here is derived from an EMBL/GenBank/DDBJ whole genome shotgun (WGS) entry which is preliminary data.</text>
</comment>
<reference evidence="8 9" key="1">
    <citation type="submission" date="2019-07" db="EMBL/GenBank/DDBJ databases">
        <title>Whole genome shotgun sequence of Skermanella aerolata NBRC 106429.</title>
        <authorList>
            <person name="Hosoyama A."/>
            <person name="Uohara A."/>
            <person name="Ohji S."/>
            <person name="Ichikawa N."/>
        </authorList>
    </citation>
    <scope>NUCLEOTIDE SEQUENCE [LARGE SCALE GENOMIC DNA]</scope>
    <source>
        <strain evidence="8 9">NBRC 106429</strain>
    </source>
</reference>
<evidence type="ECO:0000256" key="3">
    <source>
        <dbReference type="ARBA" id="ARBA00009284"/>
    </source>
</evidence>
<dbReference type="InterPro" id="IPR014718">
    <property type="entry name" value="GH-type_carb-bd"/>
</dbReference>
<keyword evidence="4" id="KW-0732">Signal</keyword>
<dbReference type="AlphaFoldDB" id="A0A512DWW9"/>
<dbReference type="InterPro" id="IPR006311">
    <property type="entry name" value="TAT_signal"/>
</dbReference>
<dbReference type="Gene3D" id="2.60.40.10">
    <property type="entry name" value="Immunoglobulins"/>
    <property type="match status" value="1"/>
</dbReference>
<keyword evidence="5" id="KW-0574">Periplasm</keyword>
<evidence type="ECO:0000256" key="2">
    <source>
        <dbReference type="ARBA" id="ARBA00005001"/>
    </source>
</evidence>
<dbReference type="RefSeq" id="WP_084720656.1">
    <property type="nucleotide sequence ID" value="NZ_BJYZ01000023.1"/>
</dbReference>
<feature type="region of interest" description="Disordered" evidence="6">
    <location>
        <begin position="39"/>
        <end position="66"/>
    </location>
</feature>
<name>A0A512DWW9_9PROT</name>
<dbReference type="Proteomes" id="UP000321523">
    <property type="component" value="Unassembled WGS sequence"/>
</dbReference>
<sequence>MNDISLRPHFHRPLTGFDRRRFLITAAGAGAAGLLPAGSLLAQETPPPQPAQPATQPAPAPPPPQFGFEIVQQAARDLAKQGYSDDRAELPQPLRNLSYDQYRDIRFKPDQSLWRGQKLFQLQFFHVGFLYQQPVRINVVSGGQPAPVPYQPGMFDYGANNFGDKLPDDLGFTGFRVHYPLHRPDYFDELAVYLGASYFRILGRNQIYGASARGLAVDTAATSGEDFPRFREFWIEEPGADATRLTIYALLDSRSATGAYRFVLTPGTDTQAEVTASVYPRRDIGKLGMAPLTSMFFFGENRGRGFDDFRPEVHDSDGLLMETGQGEWIWRPLLNPKDLRVSSFTDENPRRFGLIQRDRDFLHYQDLESSYHRRPSYWVEPVGDWGKGRVELVEIPTDEEINDNIVAYWVPERAVRGGEGLDFSYRLRSVLDSPERPPLGRVVSTKIGSSRVPGRPDLPREGRHFVLDFEGGDISVLRAEQPVEAVVTTSSGELRQPIVQKNTETGGWRVFFDLLPENKPADLRCVLRMRGRALTETWVYLWSPG</sequence>
<dbReference type="InterPro" id="IPR014756">
    <property type="entry name" value="Ig_E-set"/>
</dbReference>
<dbReference type="PANTHER" id="PTHR30504">
    <property type="entry name" value="GLUCANS BIOSYNTHESIS PROTEIN"/>
    <property type="match status" value="1"/>
</dbReference>
<keyword evidence="9" id="KW-1185">Reference proteome</keyword>
<dbReference type="InterPro" id="IPR007444">
    <property type="entry name" value="Glucan_biosyn_MdoG_C"/>
</dbReference>
<dbReference type="GO" id="GO:0003824">
    <property type="term" value="F:catalytic activity"/>
    <property type="evidence" value="ECO:0007669"/>
    <property type="project" value="InterPro"/>
</dbReference>
<organism evidence="8 9">
    <name type="scientific">Skermanella aerolata</name>
    <dbReference type="NCBI Taxonomy" id="393310"/>
    <lineage>
        <taxon>Bacteria</taxon>
        <taxon>Pseudomonadati</taxon>
        <taxon>Pseudomonadota</taxon>
        <taxon>Alphaproteobacteria</taxon>
        <taxon>Rhodospirillales</taxon>
        <taxon>Azospirillaceae</taxon>
        <taxon>Skermanella</taxon>
    </lineage>
</organism>
<dbReference type="PIRSF" id="PIRSF006281">
    <property type="entry name" value="MdoG"/>
    <property type="match status" value="1"/>
</dbReference>
<accession>A0A512DWW9</accession>
<dbReference type="OrthoDB" id="9777817at2"/>
<dbReference type="InterPro" id="IPR014438">
    <property type="entry name" value="Glucan_biosyn_MdoG/MdoD"/>
</dbReference>
<dbReference type="InterPro" id="IPR011013">
    <property type="entry name" value="Gal_mutarotase_sf_dom"/>
</dbReference>
<gene>
    <name evidence="8" type="primary">opgG_2</name>
    <name evidence="8" type="ORF">SAE02_48380</name>
</gene>
<comment type="similarity">
    <text evidence="3">Belongs to the OpgD/OpgG family.</text>
</comment>
<evidence type="ECO:0000259" key="7">
    <source>
        <dbReference type="Pfam" id="PF04349"/>
    </source>
</evidence>
<evidence type="ECO:0000256" key="1">
    <source>
        <dbReference type="ARBA" id="ARBA00004418"/>
    </source>
</evidence>
<dbReference type="FunFam" id="2.70.98.10:FF:000001">
    <property type="entry name" value="Glucans biosynthesis protein G"/>
    <property type="match status" value="1"/>
</dbReference>
<comment type="subcellular location">
    <subcellularLocation>
        <location evidence="1">Periplasm</location>
    </subcellularLocation>
</comment>
<dbReference type="InterPro" id="IPR013783">
    <property type="entry name" value="Ig-like_fold"/>
</dbReference>
<dbReference type="SUPFAM" id="SSF74650">
    <property type="entry name" value="Galactose mutarotase-like"/>
    <property type="match status" value="1"/>
</dbReference>
<dbReference type="GO" id="GO:0030288">
    <property type="term" value="C:outer membrane-bounded periplasmic space"/>
    <property type="evidence" value="ECO:0007669"/>
    <property type="project" value="TreeGrafter"/>
</dbReference>
<proteinExistence type="inferred from homology"/>
<evidence type="ECO:0000256" key="4">
    <source>
        <dbReference type="ARBA" id="ARBA00022729"/>
    </source>
</evidence>
<dbReference type="PANTHER" id="PTHR30504:SF2">
    <property type="entry name" value="GLUCANS BIOSYNTHESIS PROTEIN G"/>
    <property type="match status" value="1"/>
</dbReference>
<evidence type="ECO:0000256" key="5">
    <source>
        <dbReference type="ARBA" id="ARBA00022764"/>
    </source>
</evidence>
<evidence type="ECO:0000313" key="9">
    <source>
        <dbReference type="Proteomes" id="UP000321523"/>
    </source>
</evidence>
<dbReference type="UniPathway" id="UPA00637"/>
<evidence type="ECO:0000313" key="8">
    <source>
        <dbReference type="EMBL" id="GEO40690.1"/>
    </source>
</evidence>
<comment type="pathway">
    <text evidence="2">Glycan metabolism; osmoregulated periplasmic glucan (OPG) biosynthesis.</text>
</comment>
<feature type="compositionally biased region" description="Pro residues" evidence="6">
    <location>
        <begin position="45"/>
        <end position="65"/>
    </location>
</feature>
<dbReference type="GO" id="GO:0030246">
    <property type="term" value="F:carbohydrate binding"/>
    <property type="evidence" value="ECO:0007669"/>
    <property type="project" value="InterPro"/>
</dbReference>
<dbReference type="PROSITE" id="PS51318">
    <property type="entry name" value="TAT"/>
    <property type="match status" value="1"/>
</dbReference>
<protein>
    <submittedName>
        <fullName evidence="8">Glucans biosynthesis protein G</fullName>
    </submittedName>
</protein>
<dbReference type="EMBL" id="BJYZ01000023">
    <property type="protein sequence ID" value="GEO40690.1"/>
    <property type="molecule type" value="Genomic_DNA"/>
</dbReference>
<dbReference type="Pfam" id="PF04349">
    <property type="entry name" value="MdoG"/>
    <property type="match status" value="1"/>
</dbReference>
<dbReference type="Gene3D" id="2.70.98.10">
    <property type="match status" value="1"/>
</dbReference>
<evidence type="ECO:0000256" key="6">
    <source>
        <dbReference type="SAM" id="MobiDB-lite"/>
    </source>
</evidence>
<dbReference type="GO" id="GO:0051274">
    <property type="term" value="P:beta-glucan biosynthetic process"/>
    <property type="evidence" value="ECO:0007669"/>
    <property type="project" value="TreeGrafter"/>
</dbReference>
<feature type="domain" description="Glucan biosynthesis periplasmic MdoG C-terminal" evidence="7">
    <location>
        <begin position="66"/>
        <end position="542"/>
    </location>
</feature>
<dbReference type="SUPFAM" id="SSF81296">
    <property type="entry name" value="E set domains"/>
    <property type="match status" value="1"/>
</dbReference>